<reference evidence="2" key="1">
    <citation type="submission" date="2020-11" db="EMBL/GenBank/DDBJ databases">
        <authorList>
            <person name="Tran Van P."/>
        </authorList>
    </citation>
    <scope>NUCLEOTIDE SEQUENCE</scope>
</reference>
<evidence type="ECO:0000313" key="2">
    <source>
        <dbReference type="EMBL" id="CAD7441279.1"/>
    </source>
</evidence>
<feature type="transmembrane region" description="Helical" evidence="1">
    <location>
        <begin position="243"/>
        <end position="265"/>
    </location>
</feature>
<organism evidence="2">
    <name type="scientific">Timema bartmani</name>
    <dbReference type="NCBI Taxonomy" id="61472"/>
    <lineage>
        <taxon>Eukaryota</taxon>
        <taxon>Metazoa</taxon>
        <taxon>Ecdysozoa</taxon>
        <taxon>Arthropoda</taxon>
        <taxon>Hexapoda</taxon>
        <taxon>Insecta</taxon>
        <taxon>Pterygota</taxon>
        <taxon>Neoptera</taxon>
        <taxon>Polyneoptera</taxon>
        <taxon>Phasmatodea</taxon>
        <taxon>Timematodea</taxon>
        <taxon>Timematoidea</taxon>
        <taxon>Timematidae</taxon>
        <taxon>Timema</taxon>
    </lineage>
</organism>
<keyword evidence="1" id="KW-0812">Transmembrane</keyword>
<dbReference type="EMBL" id="OD565270">
    <property type="protein sequence ID" value="CAD7441279.1"/>
    <property type="molecule type" value="Genomic_DNA"/>
</dbReference>
<feature type="transmembrane region" description="Helical" evidence="1">
    <location>
        <begin position="285"/>
        <end position="310"/>
    </location>
</feature>
<gene>
    <name evidence="2" type="ORF">TBIB3V08_LOCUS3750</name>
</gene>
<proteinExistence type="predicted"/>
<accession>A0A7R9EUI0</accession>
<protein>
    <submittedName>
        <fullName evidence="2">Uncharacterized protein</fullName>
    </submittedName>
</protein>
<dbReference type="AlphaFoldDB" id="A0A7R9EUI0"/>
<keyword evidence="1" id="KW-1133">Transmembrane helix</keyword>
<keyword evidence="1" id="KW-0472">Membrane</keyword>
<sequence length="311" mass="35826">MGWFACASQASGGTSAELVMGTIEITRLCPSLCRACSSDRLVDHHKARHRSGGGIGNYSTALRQTTARPIERGGGKLETLEGRELQVKMNKLRALEEAHEQARENEYVQLRHQEHVRLKAEHDKKMVEFKKKYSQDLRDQMEYTKLIRKRERDELDRQFVAGLLEEECYTRLVAELIGRPLDGPKHPFNTLIKGISLSTMFEHLQDFKVLACVGRQRESFAFEPKEDSESGQDKTSYKPLFSLFLHILFKSLGIFILVFVSLLFFNISPRERYVLTRAKRAMFAYFIRTASYYPFGLYVLTLMCNGRVIAR</sequence>
<evidence type="ECO:0000256" key="1">
    <source>
        <dbReference type="SAM" id="Phobius"/>
    </source>
</evidence>
<name>A0A7R9EUI0_9NEOP</name>